<dbReference type="Proteomes" id="UP000509704">
    <property type="component" value="Chromosome 5"/>
</dbReference>
<dbReference type="EMBL" id="CP058608">
    <property type="protein sequence ID" value="QLG73423.1"/>
    <property type="molecule type" value="Genomic_DNA"/>
</dbReference>
<dbReference type="PANTHER" id="PTHR28680">
    <property type="entry name" value="CENTROMERE PROTEIN X"/>
    <property type="match status" value="1"/>
</dbReference>
<keyword evidence="3" id="KW-0227">DNA damage</keyword>
<keyword evidence="4" id="KW-0238">DNA-binding</keyword>
<name>A0A7H9B4P0_ZYGMR</name>
<sequence>MLFYLIGTTTPPSHRTPVDMVDKIPVETIARILQISSFQHDSTKITAETLMMLQDYMEILVREAVLRSIANKEEAEQEGLNRNMQHARLKHENEGMLLTHRDLERIAGLLLLDM</sequence>
<dbReference type="GO" id="GO:0071821">
    <property type="term" value="C:FANCM-MHF complex"/>
    <property type="evidence" value="ECO:0007669"/>
    <property type="project" value="TreeGrafter"/>
</dbReference>
<evidence type="ECO:0000313" key="8">
    <source>
        <dbReference type="Proteomes" id="UP000509704"/>
    </source>
</evidence>
<keyword evidence="8" id="KW-1185">Reference proteome</keyword>
<keyword evidence="5" id="KW-0234">DNA repair</keyword>
<reference evidence="7 8" key="1">
    <citation type="submission" date="2020-07" db="EMBL/GenBank/DDBJ databases">
        <title>The yeast mating-type switching endonuclease HO is a domesticated member of an unorthodox homing genetic element family.</title>
        <authorList>
            <person name="Coughlan A.Y."/>
            <person name="Lombardi L."/>
            <person name="Braun-Galleani S."/>
            <person name="Martos A.R."/>
            <person name="Galeote V."/>
            <person name="Bigey F."/>
            <person name="Dequin S."/>
            <person name="Byrne K.P."/>
            <person name="Wolfe K.H."/>
        </authorList>
    </citation>
    <scope>NUCLEOTIDE SEQUENCE [LARGE SCALE GENOMIC DNA]</scope>
    <source>
        <strain evidence="7 8">NRRL Y-6702</strain>
    </source>
</reference>
<evidence type="ECO:0000256" key="6">
    <source>
        <dbReference type="ARBA" id="ARBA00023242"/>
    </source>
</evidence>
<dbReference type="GO" id="GO:0006281">
    <property type="term" value="P:DNA repair"/>
    <property type="evidence" value="ECO:0007669"/>
    <property type="project" value="UniProtKB-KW"/>
</dbReference>
<dbReference type="AlphaFoldDB" id="A0A7H9B4P0"/>
<dbReference type="InterPro" id="IPR018552">
    <property type="entry name" value="CENP-X"/>
</dbReference>
<dbReference type="PANTHER" id="PTHR28680:SF1">
    <property type="entry name" value="CENTROMERE PROTEIN X"/>
    <property type="match status" value="1"/>
</dbReference>
<keyword evidence="6" id="KW-0539">Nucleus</keyword>
<protein>
    <recommendedName>
        <fullName evidence="9">MHF histone-fold complex subunit 1</fullName>
    </recommendedName>
</protein>
<dbReference type="GO" id="GO:0051382">
    <property type="term" value="P:kinetochore assembly"/>
    <property type="evidence" value="ECO:0007669"/>
    <property type="project" value="InterPro"/>
</dbReference>
<evidence type="ECO:0000256" key="5">
    <source>
        <dbReference type="ARBA" id="ARBA00023204"/>
    </source>
</evidence>
<evidence type="ECO:0000256" key="3">
    <source>
        <dbReference type="ARBA" id="ARBA00022763"/>
    </source>
</evidence>
<evidence type="ECO:0000256" key="2">
    <source>
        <dbReference type="ARBA" id="ARBA00009359"/>
    </source>
</evidence>
<dbReference type="OrthoDB" id="2500381at2759"/>
<dbReference type="GO" id="GO:0046982">
    <property type="term" value="F:protein heterodimerization activity"/>
    <property type="evidence" value="ECO:0007669"/>
    <property type="project" value="InterPro"/>
</dbReference>
<dbReference type="Pfam" id="PF09415">
    <property type="entry name" value="CENP-X"/>
    <property type="match status" value="1"/>
</dbReference>
<accession>A0A7H9B4P0</accession>
<dbReference type="RefSeq" id="XP_037145150.1">
    <property type="nucleotide sequence ID" value="XM_037289255.1"/>
</dbReference>
<comment type="subcellular location">
    <subcellularLocation>
        <location evidence="1">Nucleus</location>
    </subcellularLocation>
</comment>
<dbReference type="CDD" id="cd22921">
    <property type="entry name" value="HFD_CENP-X"/>
    <property type="match status" value="1"/>
</dbReference>
<comment type="similarity">
    <text evidence="2">Belongs to the CENP-X/MHF2 family.</text>
</comment>
<dbReference type="InterPro" id="IPR009072">
    <property type="entry name" value="Histone-fold"/>
</dbReference>
<evidence type="ECO:0008006" key="9">
    <source>
        <dbReference type="Google" id="ProtNLM"/>
    </source>
</evidence>
<dbReference type="Gene3D" id="1.10.20.10">
    <property type="entry name" value="Histone, subunit A"/>
    <property type="match status" value="1"/>
</dbReference>
<dbReference type="KEGG" id="zmk:HG535_0E05070"/>
<proteinExistence type="inferred from homology"/>
<organism evidence="7 8">
    <name type="scientific">Zygotorulaspora mrakii</name>
    <name type="common">Zygosaccharomyces mrakii</name>
    <dbReference type="NCBI Taxonomy" id="42260"/>
    <lineage>
        <taxon>Eukaryota</taxon>
        <taxon>Fungi</taxon>
        <taxon>Dikarya</taxon>
        <taxon>Ascomycota</taxon>
        <taxon>Saccharomycotina</taxon>
        <taxon>Saccharomycetes</taxon>
        <taxon>Saccharomycetales</taxon>
        <taxon>Saccharomycetaceae</taxon>
        <taxon>Zygotorulaspora</taxon>
    </lineage>
</organism>
<evidence type="ECO:0000313" key="7">
    <source>
        <dbReference type="EMBL" id="QLG73423.1"/>
    </source>
</evidence>
<dbReference type="GO" id="GO:0003677">
    <property type="term" value="F:DNA binding"/>
    <property type="evidence" value="ECO:0007669"/>
    <property type="project" value="UniProtKB-KW"/>
</dbReference>
<dbReference type="GeneID" id="59237165"/>
<dbReference type="GO" id="GO:0000712">
    <property type="term" value="P:resolution of meiotic recombination intermediates"/>
    <property type="evidence" value="ECO:0007669"/>
    <property type="project" value="TreeGrafter"/>
</dbReference>
<dbReference type="GO" id="GO:0031297">
    <property type="term" value="P:replication fork processing"/>
    <property type="evidence" value="ECO:0007669"/>
    <property type="project" value="TreeGrafter"/>
</dbReference>
<evidence type="ECO:0000256" key="1">
    <source>
        <dbReference type="ARBA" id="ARBA00004123"/>
    </source>
</evidence>
<gene>
    <name evidence="7" type="ORF">HG535_0E05070</name>
</gene>
<evidence type="ECO:0000256" key="4">
    <source>
        <dbReference type="ARBA" id="ARBA00023125"/>
    </source>
</evidence>